<evidence type="ECO:0000313" key="1">
    <source>
        <dbReference type="EMBL" id="OGC53615.1"/>
    </source>
</evidence>
<dbReference type="Proteomes" id="UP000178127">
    <property type="component" value="Unassembled WGS sequence"/>
</dbReference>
<organism evidence="1 2">
    <name type="scientific">candidate division WWE3 bacterium RIFCSPHIGHO2_02_FULL_38_14</name>
    <dbReference type="NCBI Taxonomy" id="1802620"/>
    <lineage>
        <taxon>Bacteria</taxon>
        <taxon>Katanobacteria</taxon>
    </lineage>
</organism>
<comment type="caution">
    <text evidence="1">The sequence shown here is derived from an EMBL/GenBank/DDBJ whole genome shotgun (WGS) entry which is preliminary data.</text>
</comment>
<reference evidence="1 2" key="1">
    <citation type="journal article" date="2016" name="Nat. Commun.">
        <title>Thousands of microbial genomes shed light on interconnected biogeochemical processes in an aquifer system.</title>
        <authorList>
            <person name="Anantharaman K."/>
            <person name="Brown C.T."/>
            <person name="Hug L.A."/>
            <person name="Sharon I."/>
            <person name="Castelle C.J."/>
            <person name="Probst A.J."/>
            <person name="Thomas B.C."/>
            <person name="Singh A."/>
            <person name="Wilkins M.J."/>
            <person name="Karaoz U."/>
            <person name="Brodie E.L."/>
            <person name="Williams K.H."/>
            <person name="Hubbard S.S."/>
            <person name="Banfield J.F."/>
        </authorList>
    </citation>
    <scope>NUCLEOTIDE SEQUENCE [LARGE SCALE GENOMIC DNA]</scope>
</reference>
<dbReference type="AlphaFoldDB" id="A0A1F4V8T5"/>
<gene>
    <name evidence="1" type="ORF">A3D91_04200</name>
</gene>
<sequence length="341" mass="38307">MASGREEALTTILGEVGREEALSQLAAEIAEELGEGLHRYMIIRGVKDREAAEITSDVSAIMVRVGVITGLKFDAQQLNDVIRIEIDNRRAEAQDYDKACLLAVDDARKRFSNNPSFQGGELAENRLEILERTETSDEANIRVEKYKKKREEFHRTLMSTEHQYPIAMIFDMQGRREYFEQNEKDLMTFVADHAEAINQLSMTGEDDEDFYRAIAHAAGKSVESKKIRKSYEEGIILSLSVGRLGRELEAIDVESPLASVSRLKLFEDLRLKLIPDRAMIVGGGTDEFTGDEIESATGGVIRFEKRQILIHDQVLTSEGRNSVESLALKEIAILKALADIK</sequence>
<evidence type="ECO:0000313" key="2">
    <source>
        <dbReference type="Proteomes" id="UP000178127"/>
    </source>
</evidence>
<name>A0A1F4V8T5_UNCKA</name>
<dbReference type="STRING" id="1802620.A3D91_04200"/>
<protein>
    <submittedName>
        <fullName evidence="1">Uncharacterized protein</fullName>
    </submittedName>
</protein>
<accession>A0A1F4V8T5</accession>
<dbReference type="EMBL" id="MEVD01000013">
    <property type="protein sequence ID" value="OGC53615.1"/>
    <property type="molecule type" value="Genomic_DNA"/>
</dbReference>
<proteinExistence type="predicted"/>